<dbReference type="Gene3D" id="1.10.10.10">
    <property type="entry name" value="Winged helix-like DNA-binding domain superfamily/Winged helix DNA-binding domain"/>
    <property type="match status" value="1"/>
</dbReference>
<evidence type="ECO:0000259" key="1">
    <source>
        <dbReference type="Pfam" id="PF14947"/>
    </source>
</evidence>
<dbReference type="InterPro" id="IPR038723">
    <property type="entry name" value="ArnR1-like_HTH"/>
</dbReference>
<evidence type="ECO:0000313" key="2">
    <source>
        <dbReference type="EMBL" id="HGM46635.1"/>
    </source>
</evidence>
<proteinExistence type="predicted"/>
<accession>A0A7C4D201</accession>
<gene>
    <name evidence="2" type="ORF">ENU21_02620</name>
</gene>
<feature type="domain" description="ArnR1-like winged helix-turn-helix" evidence="1">
    <location>
        <begin position="11"/>
        <end position="80"/>
    </location>
</feature>
<sequence length="81" mass="8685">MNRERMSASSRKPDEVAVAILKALVELGGGPVSCKEIAAKAGLDVRRVAGKIRGLVNTGYVEKVEEGKYRVTDKGRELVSA</sequence>
<comment type="caution">
    <text evidence="2">The sequence shown here is derived from an EMBL/GenBank/DDBJ whole genome shotgun (WGS) entry which is preliminary data.</text>
</comment>
<dbReference type="Pfam" id="PF14947">
    <property type="entry name" value="HTH_45"/>
    <property type="match status" value="1"/>
</dbReference>
<reference evidence="2" key="1">
    <citation type="journal article" date="2020" name="mSystems">
        <title>Genome- and Community-Level Interaction Insights into Carbon Utilization and Element Cycling Functions of Hydrothermarchaeota in Hydrothermal Sediment.</title>
        <authorList>
            <person name="Zhou Z."/>
            <person name="Liu Y."/>
            <person name="Xu W."/>
            <person name="Pan J."/>
            <person name="Luo Z.H."/>
            <person name="Li M."/>
        </authorList>
    </citation>
    <scope>NUCLEOTIDE SEQUENCE</scope>
    <source>
        <strain evidence="2">SpSt-649</strain>
    </source>
</reference>
<protein>
    <recommendedName>
        <fullName evidence="1">ArnR1-like winged helix-turn-helix domain-containing protein</fullName>
    </recommendedName>
</protein>
<dbReference type="SUPFAM" id="SSF46785">
    <property type="entry name" value="Winged helix' DNA-binding domain"/>
    <property type="match status" value="1"/>
</dbReference>
<dbReference type="InterPro" id="IPR036390">
    <property type="entry name" value="WH_DNA-bd_sf"/>
</dbReference>
<organism evidence="2">
    <name type="scientific">Thermofilum pendens</name>
    <dbReference type="NCBI Taxonomy" id="2269"/>
    <lineage>
        <taxon>Archaea</taxon>
        <taxon>Thermoproteota</taxon>
        <taxon>Thermoprotei</taxon>
        <taxon>Thermofilales</taxon>
        <taxon>Thermofilaceae</taxon>
        <taxon>Thermofilum</taxon>
    </lineage>
</organism>
<dbReference type="EMBL" id="DTBQ01000074">
    <property type="protein sequence ID" value="HGM46635.1"/>
    <property type="molecule type" value="Genomic_DNA"/>
</dbReference>
<dbReference type="InterPro" id="IPR036388">
    <property type="entry name" value="WH-like_DNA-bd_sf"/>
</dbReference>
<dbReference type="AlphaFoldDB" id="A0A7C4D201"/>
<name>A0A7C4D201_THEPE</name>